<dbReference type="eggNOG" id="COG3709">
    <property type="taxonomic scope" value="Bacteria"/>
</dbReference>
<proteinExistence type="predicted"/>
<dbReference type="AlphaFoldDB" id="Q07LX9"/>
<evidence type="ECO:0000313" key="1">
    <source>
        <dbReference type="EMBL" id="ABJ07055.1"/>
    </source>
</evidence>
<dbReference type="Pfam" id="PF06299">
    <property type="entry name" value="DUF1045"/>
    <property type="match status" value="1"/>
</dbReference>
<reference evidence="1" key="1">
    <citation type="submission" date="2006-09" db="EMBL/GenBank/DDBJ databases">
        <title>Complete sequence of Rhodopseudomonas palustris BisA53.</title>
        <authorList>
            <consortium name="US DOE Joint Genome Institute"/>
            <person name="Copeland A."/>
            <person name="Lucas S."/>
            <person name="Lapidus A."/>
            <person name="Barry K."/>
            <person name="Detter J.C."/>
            <person name="Glavina del Rio T."/>
            <person name="Hammon N."/>
            <person name="Israni S."/>
            <person name="Dalin E."/>
            <person name="Tice H."/>
            <person name="Pitluck S."/>
            <person name="Chain P."/>
            <person name="Malfatti S."/>
            <person name="Shin M."/>
            <person name="Vergez L."/>
            <person name="Schmutz J."/>
            <person name="Larimer F."/>
            <person name="Land M."/>
            <person name="Hauser L."/>
            <person name="Pelletier D.A."/>
            <person name="Kyrpides N."/>
            <person name="Kim E."/>
            <person name="Harwood C.S."/>
            <person name="Oda Y."/>
            <person name="Richardson P."/>
        </authorList>
    </citation>
    <scope>NUCLEOTIDE SEQUENCE [LARGE SCALE GENOMIC DNA]</scope>
    <source>
        <strain evidence="1">BisA53</strain>
    </source>
</reference>
<organism evidence="1">
    <name type="scientific">Rhodopseudomonas palustris (strain BisA53)</name>
    <dbReference type="NCBI Taxonomy" id="316055"/>
    <lineage>
        <taxon>Bacteria</taxon>
        <taxon>Pseudomonadati</taxon>
        <taxon>Pseudomonadota</taxon>
        <taxon>Alphaproteobacteria</taxon>
        <taxon>Hyphomicrobiales</taxon>
        <taxon>Nitrobacteraceae</taxon>
        <taxon>Rhodopseudomonas</taxon>
    </lineage>
</organism>
<dbReference type="Gene3D" id="3.90.1140.10">
    <property type="entry name" value="Cyclic phosphodiesterase"/>
    <property type="match status" value="1"/>
</dbReference>
<accession>Q07LX9</accession>
<dbReference type="InterPro" id="IPR009389">
    <property type="entry name" value="DUF1045"/>
</dbReference>
<gene>
    <name evidence="1" type="ordered locus">RPE_3118</name>
</gene>
<dbReference type="OrthoDB" id="4954742at2"/>
<dbReference type="STRING" id="316055.RPE_3118"/>
<dbReference type="EMBL" id="CP000463">
    <property type="protein sequence ID" value="ABJ07055.1"/>
    <property type="molecule type" value="Genomic_DNA"/>
</dbReference>
<dbReference type="HOGENOM" id="CLU_074099_0_0_5"/>
<dbReference type="KEGG" id="rpe:RPE_3118"/>
<name>Q07LX9_RHOP5</name>
<protein>
    <recommendedName>
        <fullName evidence="2">Phosphonate metabolism protein</fullName>
    </recommendedName>
</protein>
<dbReference type="NCBIfam" id="TIGR03223">
    <property type="entry name" value="Phn_opern_protn"/>
    <property type="match status" value="1"/>
</dbReference>
<sequence>MPDFPRYAIYYVPEHDSALYRFGAPWLGYDVFSGEELAPPDASASVADWAEITRDPRAYGFHATLKAPFSLADGATEAGLVEAGRAFAAQPRSIPRFAPVLDQIGRFIAVVPSSHCVELDQLAEDCVRAFDAFRTPLTEKERSRRNPAALSPRQRDYLYRWGYPYVMDEFRFHMTLTGSLDQARRDTVAELLQPRFDALALKAIAIDRLAILRQDSPHHRFRAIAQFQLHAPHL</sequence>
<dbReference type="PIRSF" id="PIRSF033328">
    <property type="entry name" value="Phest_Mll4975"/>
    <property type="match status" value="1"/>
</dbReference>
<evidence type="ECO:0008006" key="2">
    <source>
        <dbReference type="Google" id="ProtNLM"/>
    </source>
</evidence>